<comment type="caution">
    <text evidence="2">The sequence shown here is derived from an EMBL/GenBank/DDBJ whole genome shotgun (WGS) entry which is preliminary data.</text>
</comment>
<keyword evidence="3" id="KW-1185">Reference proteome</keyword>
<feature type="compositionally biased region" description="Polar residues" evidence="1">
    <location>
        <begin position="57"/>
        <end position="69"/>
    </location>
</feature>
<feature type="region of interest" description="Disordered" evidence="1">
    <location>
        <begin position="1"/>
        <end position="26"/>
    </location>
</feature>
<feature type="region of interest" description="Disordered" evidence="1">
    <location>
        <begin position="43"/>
        <end position="123"/>
    </location>
</feature>
<proteinExistence type="predicted"/>
<organism evidence="2 3">
    <name type="scientific">Halteria grandinella</name>
    <dbReference type="NCBI Taxonomy" id="5974"/>
    <lineage>
        <taxon>Eukaryota</taxon>
        <taxon>Sar</taxon>
        <taxon>Alveolata</taxon>
        <taxon>Ciliophora</taxon>
        <taxon>Intramacronucleata</taxon>
        <taxon>Spirotrichea</taxon>
        <taxon>Stichotrichia</taxon>
        <taxon>Sporadotrichida</taxon>
        <taxon>Halteriidae</taxon>
        <taxon>Halteria</taxon>
    </lineage>
</organism>
<accession>A0A8J8NZF1</accession>
<sequence>MSPHKGRQPALQSLPLCNNSQVGHGSMPTLQWHLKTMGASCGCMTKKASSKNDYEGASSSPSKNSNIITNKGGVQIGSNKDGGATIDDKKKGAEKLSREEIAKQRAEQFEKKKKEEKNRGLTKESAIELQLKEKRMADAEQLAKEKGDNYNMRWGKA</sequence>
<reference evidence="2" key="1">
    <citation type="submission" date="2019-06" db="EMBL/GenBank/DDBJ databases">
        <authorList>
            <person name="Zheng W."/>
        </authorList>
    </citation>
    <scope>NUCLEOTIDE SEQUENCE</scope>
    <source>
        <strain evidence="2">QDHG01</strain>
    </source>
</reference>
<feature type="compositionally biased region" description="Basic and acidic residues" evidence="1">
    <location>
        <begin position="86"/>
        <end position="123"/>
    </location>
</feature>
<protein>
    <submittedName>
        <fullName evidence="2">Uncharacterized protein</fullName>
    </submittedName>
</protein>
<evidence type="ECO:0000313" key="3">
    <source>
        <dbReference type="Proteomes" id="UP000785679"/>
    </source>
</evidence>
<evidence type="ECO:0000313" key="2">
    <source>
        <dbReference type="EMBL" id="TNV84586.1"/>
    </source>
</evidence>
<name>A0A8J8NZF1_HALGN</name>
<dbReference type="AlphaFoldDB" id="A0A8J8NZF1"/>
<gene>
    <name evidence="2" type="ORF">FGO68_gene8201</name>
</gene>
<dbReference type="Proteomes" id="UP000785679">
    <property type="component" value="Unassembled WGS sequence"/>
</dbReference>
<dbReference type="EMBL" id="RRYP01002618">
    <property type="protein sequence ID" value="TNV84586.1"/>
    <property type="molecule type" value="Genomic_DNA"/>
</dbReference>
<evidence type="ECO:0000256" key="1">
    <source>
        <dbReference type="SAM" id="MobiDB-lite"/>
    </source>
</evidence>